<protein>
    <submittedName>
        <fullName evidence="1">Uncharacterized protein</fullName>
    </submittedName>
</protein>
<gene>
    <name evidence="1" type="ORF">LTR37_006754</name>
</gene>
<evidence type="ECO:0000313" key="1">
    <source>
        <dbReference type="EMBL" id="KAK3716024.1"/>
    </source>
</evidence>
<comment type="caution">
    <text evidence="1">The sequence shown here is derived from an EMBL/GenBank/DDBJ whole genome shotgun (WGS) entry which is preliminary data.</text>
</comment>
<sequence>MTFIPMRIGDNVFIGPNSHISSASISSHVYVGANCVLSPLCIVKESSKILPNTVVPSGMTVPAGTVVGGKPAKILGEVGDGWDQGGGGEGEEWVEEGGDLRALIEKLYSSGRYQSGRAAEDVRICTPEVLKHSNRYRTETAVLNLLETISTVSGDILSTPRVVSPDGRMRTILQDALRPR</sequence>
<evidence type="ECO:0000313" key="2">
    <source>
        <dbReference type="Proteomes" id="UP001281147"/>
    </source>
</evidence>
<proteinExistence type="predicted"/>
<dbReference type="EMBL" id="JAUTXU010000045">
    <property type="protein sequence ID" value="KAK3716024.1"/>
    <property type="molecule type" value="Genomic_DNA"/>
</dbReference>
<keyword evidence="2" id="KW-1185">Reference proteome</keyword>
<reference evidence="1" key="1">
    <citation type="submission" date="2023-07" db="EMBL/GenBank/DDBJ databases">
        <title>Black Yeasts Isolated from many extreme environments.</title>
        <authorList>
            <person name="Coleine C."/>
            <person name="Stajich J.E."/>
            <person name="Selbmann L."/>
        </authorList>
    </citation>
    <scope>NUCLEOTIDE SEQUENCE</scope>
    <source>
        <strain evidence="1">CCFEE 5714</strain>
    </source>
</reference>
<accession>A0ACC3NFF7</accession>
<name>A0ACC3NFF7_9PEZI</name>
<organism evidence="1 2">
    <name type="scientific">Vermiconidia calcicola</name>
    <dbReference type="NCBI Taxonomy" id="1690605"/>
    <lineage>
        <taxon>Eukaryota</taxon>
        <taxon>Fungi</taxon>
        <taxon>Dikarya</taxon>
        <taxon>Ascomycota</taxon>
        <taxon>Pezizomycotina</taxon>
        <taxon>Dothideomycetes</taxon>
        <taxon>Dothideomycetidae</taxon>
        <taxon>Mycosphaerellales</taxon>
        <taxon>Extremaceae</taxon>
        <taxon>Vermiconidia</taxon>
    </lineage>
</organism>
<dbReference type="Proteomes" id="UP001281147">
    <property type="component" value="Unassembled WGS sequence"/>
</dbReference>